<dbReference type="SMART" id="SM00116">
    <property type="entry name" value="CBS"/>
    <property type="match status" value="3"/>
</dbReference>
<evidence type="ECO:0000256" key="2">
    <source>
        <dbReference type="ARBA" id="ARBA00023122"/>
    </source>
</evidence>
<dbReference type="RefSeq" id="XP_003291102.1">
    <property type="nucleotide sequence ID" value="XM_003291054.1"/>
</dbReference>
<dbReference type="InterPro" id="IPR000644">
    <property type="entry name" value="CBS_dom"/>
</dbReference>
<sequence length="227" mass="25522">MQKLYQVSVGSLFPNDSFEIFTVHSDYPVKDAFELMIKKKVLSLPVYDVQSRRFDKFIDMVDIVTFCVNHLSQKELSELDINFVFESKEIFQKFKIGDICDLSGRNAYCPVESSAPLKIAIDLMSKWNVHRVPIIDSDGGLISILTQSRIVEYLQNHIDGLGNIEKAIGTLEDFGSKSVVTIRNDRLVIDAFKLMHENGVSALPVVNQIGILVGNISVSDMKLVGYD</sequence>
<dbReference type="InterPro" id="IPR046342">
    <property type="entry name" value="CBS_dom_sf"/>
</dbReference>
<accession>F0ZUL7</accession>
<feature type="domain" description="CBS" evidence="4">
    <location>
        <begin position="102"/>
        <end position="160"/>
    </location>
</feature>
<dbReference type="GeneID" id="10507292"/>
<dbReference type="OrthoDB" id="449052at2759"/>
<dbReference type="PANTHER" id="PTHR13780">
    <property type="entry name" value="AMP-ACTIVATED PROTEIN KINASE, GAMMA REGULATORY SUBUNIT"/>
    <property type="match status" value="1"/>
</dbReference>
<dbReference type="Pfam" id="PF00571">
    <property type="entry name" value="CBS"/>
    <property type="match status" value="3"/>
</dbReference>
<name>F0ZUL7_DICPU</name>
<dbReference type="KEGG" id="dpp:DICPUDRAFT_92611"/>
<keyword evidence="2 3" id="KW-0129">CBS domain</keyword>
<dbReference type="OMA" id="MVKWNVH"/>
<dbReference type="EMBL" id="GL871196">
    <property type="protein sequence ID" value="EGC32372.1"/>
    <property type="molecule type" value="Genomic_DNA"/>
</dbReference>
<protein>
    <recommendedName>
        <fullName evidence="4">CBS domain-containing protein</fullName>
    </recommendedName>
</protein>
<keyword evidence="6" id="KW-1185">Reference proteome</keyword>
<proteinExistence type="predicted"/>
<dbReference type="InterPro" id="IPR050511">
    <property type="entry name" value="AMPK_gamma/SDS23_families"/>
</dbReference>
<dbReference type="Proteomes" id="UP000001064">
    <property type="component" value="Unassembled WGS sequence"/>
</dbReference>
<dbReference type="PROSITE" id="PS51371">
    <property type="entry name" value="CBS"/>
    <property type="match status" value="2"/>
</dbReference>
<feature type="domain" description="CBS" evidence="4">
    <location>
        <begin position="175"/>
        <end position="227"/>
    </location>
</feature>
<dbReference type="InParanoid" id="F0ZUL7"/>
<organism evidence="5 6">
    <name type="scientific">Dictyostelium purpureum</name>
    <name type="common">Slime mold</name>
    <dbReference type="NCBI Taxonomy" id="5786"/>
    <lineage>
        <taxon>Eukaryota</taxon>
        <taxon>Amoebozoa</taxon>
        <taxon>Evosea</taxon>
        <taxon>Eumycetozoa</taxon>
        <taxon>Dictyostelia</taxon>
        <taxon>Dictyosteliales</taxon>
        <taxon>Dictyosteliaceae</taxon>
        <taxon>Dictyostelium</taxon>
    </lineage>
</organism>
<dbReference type="eggNOG" id="KOG1764">
    <property type="taxonomic scope" value="Eukaryota"/>
</dbReference>
<evidence type="ECO:0000313" key="5">
    <source>
        <dbReference type="EMBL" id="EGC32372.1"/>
    </source>
</evidence>
<dbReference type="CDD" id="cd02205">
    <property type="entry name" value="CBS_pair_SF"/>
    <property type="match status" value="2"/>
</dbReference>
<dbReference type="VEuPathDB" id="AmoebaDB:DICPUDRAFT_92611"/>
<reference evidence="6" key="1">
    <citation type="journal article" date="2011" name="Genome Biol.">
        <title>Comparative genomics of the social amoebae Dictyostelium discoideum and Dictyostelium purpureum.</title>
        <authorList>
            <consortium name="US DOE Joint Genome Institute (JGI-PGF)"/>
            <person name="Sucgang R."/>
            <person name="Kuo A."/>
            <person name="Tian X."/>
            <person name="Salerno W."/>
            <person name="Parikh A."/>
            <person name="Feasley C.L."/>
            <person name="Dalin E."/>
            <person name="Tu H."/>
            <person name="Huang E."/>
            <person name="Barry K."/>
            <person name="Lindquist E."/>
            <person name="Shapiro H."/>
            <person name="Bruce D."/>
            <person name="Schmutz J."/>
            <person name="Salamov A."/>
            <person name="Fey P."/>
            <person name="Gaudet P."/>
            <person name="Anjard C."/>
            <person name="Babu M.M."/>
            <person name="Basu S."/>
            <person name="Bushmanova Y."/>
            <person name="van der Wel H."/>
            <person name="Katoh-Kurasawa M."/>
            <person name="Dinh C."/>
            <person name="Coutinho P.M."/>
            <person name="Saito T."/>
            <person name="Elias M."/>
            <person name="Schaap P."/>
            <person name="Kay R.R."/>
            <person name="Henrissat B."/>
            <person name="Eichinger L."/>
            <person name="Rivero F."/>
            <person name="Putnam N.H."/>
            <person name="West C.M."/>
            <person name="Loomis W.F."/>
            <person name="Chisholm R.L."/>
            <person name="Shaulsky G."/>
            <person name="Strassmann J.E."/>
            <person name="Queller D.C."/>
            <person name="Kuspa A."/>
            <person name="Grigoriev I.V."/>
        </authorList>
    </citation>
    <scope>NUCLEOTIDE SEQUENCE [LARGE SCALE GENOMIC DNA]</scope>
    <source>
        <strain evidence="6">QSDP1</strain>
    </source>
</reference>
<dbReference type="SUPFAM" id="SSF54631">
    <property type="entry name" value="CBS-domain pair"/>
    <property type="match status" value="2"/>
</dbReference>
<keyword evidence="1" id="KW-0677">Repeat</keyword>
<evidence type="ECO:0000259" key="4">
    <source>
        <dbReference type="PROSITE" id="PS51371"/>
    </source>
</evidence>
<evidence type="ECO:0000256" key="3">
    <source>
        <dbReference type="PROSITE-ProRule" id="PRU00703"/>
    </source>
</evidence>
<feature type="non-terminal residue" evidence="5">
    <location>
        <position position="227"/>
    </location>
</feature>
<dbReference type="AlphaFoldDB" id="F0ZUL7"/>
<dbReference type="STRING" id="5786.F0ZUL7"/>
<gene>
    <name evidence="5" type="ORF">DICPUDRAFT_92611</name>
</gene>
<dbReference type="PANTHER" id="PTHR13780:SF153">
    <property type="entry name" value="CBS DOMAIN-CONTAINING PROTEIN"/>
    <property type="match status" value="1"/>
</dbReference>
<dbReference type="Gene3D" id="3.10.580.10">
    <property type="entry name" value="CBS-domain"/>
    <property type="match status" value="2"/>
</dbReference>
<evidence type="ECO:0000313" key="6">
    <source>
        <dbReference type="Proteomes" id="UP000001064"/>
    </source>
</evidence>
<evidence type="ECO:0000256" key="1">
    <source>
        <dbReference type="ARBA" id="ARBA00022737"/>
    </source>
</evidence>